<dbReference type="SUPFAM" id="SSF55073">
    <property type="entry name" value="Nucleotide cyclase"/>
    <property type="match status" value="1"/>
</dbReference>
<dbReference type="EMBL" id="AHTH01000005">
    <property type="protein sequence ID" value="EHR42063.1"/>
    <property type="molecule type" value="Genomic_DNA"/>
</dbReference>
<dbReference type="GO" id="GO:0005886">
    <property type="term" value="C:plasma membrane"/>
    <property type="evidence" value="ECO:0007669"/>
    <property type="project" value="TreeGrafter"/>
</dbReference>
<keyword evidence="5" id="KW-0812">Transmembrane</keyword>
<dbReference type="AlphaFoldDB" id="H3ZAU9"/>
<dbReference type="InterPro" id="IPR043128">
    <property type="entry name" value="Rev_trsase/Diguanyl_cyclase"/>
</dbReference>
<evidence type="ECO:0000313" key="8">
    <source>
        <dbReference type="Proteomes" id="UP000012046"/>
    </source>
</evidence>
<keyword evidence="5" id="KW-1133">Transmembrane helix</keyword>
<reference evidence="7 8" key="1">
    <citation type="journal article" date="2012" name="J. Bacteriol.">
        <title>Genome Sequence of Extracellular-Protease-Producing Alishewanella jeotgali Isolated from Traditional Korean Fermented Seafood.</title>
        <authorList>
            <person name="Jung J."/>
            <person name="Chun J."/>
            <person name="Park W."/>
        </authorList>
    </citation>
    <scope>NUCLEOTIDE SEQUENCE [LARGE SCALE GENOMIC DNA]</scope>
    <source>
        <strain evidence="7 8">KCTC 22429</strain>
    </source>
</reference>
<evidence type="ECO:0000313" key="7">
    <source>
        <dbReference type="EMBL" id="EHR42063.1"/>
    </source>
</evidence>
<dbReference type="GO" id="GO:1902201">
    <property type="term" value="P:negative regulation of bacterial-type flagellum-dependent cell motility"/>
    <property type="evidence" value="ECO:0007669"/>
    <property type="project" value="TreeGrafter"/>
</dbReference>
<dbReference type="EC" id="2.7.7.65" evidence="2"/>
<dbReference type="PANTHER" id="PTHR45138">
    <property type="entry name" value="REGULATORY COMPONENTS OF SENSORY TRANSDUCTION SYSTEM"/>
    <property type="match status" value="1"/>
</dbReference>
<dbReference type="PROSITE" id="PS50887">
    <property type="entry name" value="GGDEF"/>
    <property type="match status" value="1"/>
</dbReference>
<dbReference type="CDD" id="cd01949">
    <property type="entry name" value="GGDEF"/>
    <property type="match status" value="1"/>
</dbReference>
<feature type="transmembrane region" description="Helical" evidence="5">
    <location>
        <begin position="439"/>
        <end position="458"/>
    </location>
</feature>
<dbReference type="PATRIC" id="fig|1129374.4.peg.456"/>
<dbReference type="eggNOG" id="COG2199">
    <property type="taxonomic scope" value="Bacteria"/>
</dbReference>
<evidence type="ECO:0000256" key="3">
    <source>
        <dbReference type="ARBA" id="ARBA00034247"/>
    </source>
</evidence>
<evidence type="ECO:0000256" key="4">
    <source>
        <dbReference type="SAM" id="Coils"/>
    </source>
</evidence>
<dbReference type="InterPro" id="IPR000160">
    <property type="entry name" value="GGDEF_dom"/>
</dbReference>
<dbReference type="InterPro" id="IPR050469">
    <property type="entry name" value="Diguanylate_Cyclase"/>
</dbReference>
<name>H3ZAU9_9ALTE</name>
<protein>
    <recommendedName>
        <fullName evidence="2">diguanylate cyclase</fullName>
        <ecNumber evidence="2">2.7.7.65</ecNumber>
    </recommendedName>
</protein>
<keyword evidence="4" id="KW-0175">Coiled coil</keyword>
<sequence length="677" mass="76818">MTTAVSVPALAYSQELDKPLLVLSVKDAQDPALEAKLDRYLNLEFREPDAAATLLQDIISSLHSNTPIESYVRAQTYLVLAKLFSRDSAAQAEATQLLDELLTLTHSPLTANALVEIQALKLQTLLSQSKLNEAYLQAEAVNELLADASNPRVLYWAHGMLGNLARTDGQFEQALQHYSSAMDALLHLNDERLLLRRSSLNWQTALVYTELKNWSQARPLLEGLIEEVKKHGQDDYLGDLYLALGYVLSMQKDYQAAGKINQQGHDLARARNQQSLALTFINNQASILIEQQRYAEAKAMLEAALLEAEELNEPNTYQIMRLNLGYIRVMQGDTAAGLAQMEAAYAYYEEFGVKSELDGHLEWLAKAYRAAGDYLQLADTLQKQMALREELFSENREKRINDLQSRYDMKSQAQRITILQQQNELQEELIRNKQLQQQITLLFIILMGLAAIMLVQLYRKVRRSNLRLREMNKQLEYQSLRDPLTGLFNRRAMQEKMAKRHQETQPARCALLLLDIDFFKHINDHYGHAAGDAVLIEISKRLQTLCLESELLIRWGGEEFLIVLQRPEQADIDQLCATLLHKVSELPVLFEGKEIPVTISGGFINLPFAQVPEHQFNWERVLQVADMALYLSKVNGRNQINLVTGLLAPFSEAEPHLQSDLSGAIRENMIELHTIAG</sequence>
<dbReference type="STRING" id="1129374.AJE_02261"/>
<evidence type="ECO:0000259" key="6">
    <source>
        <dbReference type="PROSITE" id="PS50887"/>
    </source>
</evidence>
<dbReference type="InterPro" id="IPR011990">
    <property type="entry name" value="TPR-like_helical_dom_sf"/>
</dbReference>
<keyword evidence="5" id="KW-0472">Membrane</keyword>
<gene>
    <name evidence="7" type="ORF">AJE_02261</name>
</gene>
<evidence type="ECO:0000256" key="2">
    <source>
        <dbReference type="ARBA" id="ARBA00012528"/>
    </source>
</evidence>
<dbReference type="PANTHER" id="PTHR45138:SF9">
    <property type="entry name" value="DIGUANYLATE CYCLASE DGCM-RELATED"/>
    <property type="match status" value="1"/>
</dbReference>
<dbReference type="Proteomes" id="UP000012046">
    <property type="component" value="Unassembled WGS sequence"/>
</dbReference>
<dbReference type="InterPro" id="IPR029787">
    <property type="entry name" value="Nucleotide_cyclase"/>
</dbReference>
<dbReference type="GO" id="GO:0043709">
    <property type="term" value="P:cell adhesion involved in single-species biofilm formation"/>
    <property type="evidence" value="ECO:0007669"/>
    <property type="project" value="TreeGrafter"/>
</dbReference>
<feature type="coiled-coil region" evidence="4">
    <location>
        <begin position="416"/>
        <end position="474"/>
    </location>
</feature>
<dbReference type="NCBIfam" id="TIGR00254">
    <property type="entry name" value="GGDEF"/>
    <property type="match status" value="1"/>
</dbReference>
<dbReference type="FunFam" id="3.30.70.270:FF:000001">
    <property type="entry name" value="Diguanylate cyclase domain protein"/>
    <property type="match status" value="1"/>
</dbReference>
<feature type="domain" description="GGDEF" evidence="6">
    <location>
        <begin position="507"/>
        <end position="645"/>
    </location>
</feature>
<dbReference type="SMART" id="SM00267">
    <property type="entry name" value="GGDEF"/>
    <property type="match status" value="1"/>
</dbReference>
<comment type="cofactor">
    <cofactor evidence="1">
        <name>Mg(2+)</name>
        <dbReference type="ChEBI" id="CHEBI:18420"/>
    </cofactor>
</comment>
<organism evidence="7 8">
    <name type="scientific">Alishewanella jeotgali KCTC 22429</name>
    <dbReference type="NCBI Taxonomy" id="1129374"/>
    <lineage>
        <taxon>Bacteria</taxon>
        <taxon>Pseudomonadati</taxon>
        <taxon>Pseudomonadota</taxon>
        <taxon>Gammaproteobacteria</taxon>
        <taxon>Alteromonadales</taxon>
        <taxon>Alteromonadaceae</taxon>
        <taxon>Alishewanella</taxon>
    </lineage>
</organism>
<evidence type="ECO:0000256" key="1">
    <source>
        <dbReference type="ARBA" id="ARBA00001946"/>
    </source>
</evidence>
<dbReference type="Gene3D" id="3.30.70.270">
    <property type="match status" value="1"/>
</dbReference>
<comment type="caution">
    <text evidence="7">The sequence shown here is derived from an EMBL/GenBank/DDBJ whole genome shotgun (WGS) entry which is preliminary data.</text>
</comment>
<comment type="catalytic activity">
    <reaction evidence="3">
        <text>2 GTP = 3',3'-c-di-GMP + 2 diphosphate</text>
        <dbReference type="Rhea" id="RHEA:24898"/>
        <dbReference type="ChEBI" id="CHEBI:33019"/>
        <dbReference type="ChEBI" id="CHEBI:37565"/>
        <dbReference type="ChEBI" id="CHEBI:58805"/>
        <dbReference type="EC" id="2.7.7.65"/>
    </reaction>
</comment>
<dbReference type="GO" id="GO:0052621">
    <property type="term" value="F:diguanylate cyclase activity"/>
    <property type="evidence" value="ECO:0007669"/>
    <property type="project" value="UniProtKB-EC"/>
</dbReference>
<dbReference type="Gene3D" id="1.25.40.10">
    <property type="entry name" value="Tetratricopeptide repeat domain"/>
    <property type="match status" value="2"/>
</dbReference>
<accession>H3ZAU9</accession>
<proteinExistence type="predicted"/>
<evidence type="ECO:0000256" key="5">
    <source>
        <dbReference type="SAM" id="Phobius"/>
    </source>
</evidence>
<dbReference type="Pfam" id="PF00990">
    <property type="entry name" value="GGDEF"/>
    <property type="match status" value="1"/>
</dbReference>
<keyword evidence="8" id="KW-1185">Reference proteome</keyword>
<dbReference type="SUPFAM" id="SSF48452">
    <property type="entry name" value="TPR-like"/>
    <property type="match status" value="1"/>
</dbReference>